<keyword evidence="5 13" id="KW-0267">Excision nuclease</keyword>
<dbReference type="GO" id="GO:0006289">
    <property type="term" value="P:nucleotide-excision repair"/>
    <property type="evidence" value="ECO:0007669"/>
    <property type="project" value="UniProtKB-UniRule"/>
</dbReference>
<dbReference type="InterPro" id="IPR004791">
    <property type="entry name" value="UvrC"/>
</dbReference>
<dbReference type="AlphaFoldDB" id="A0A3S0PN27"/>
<dbReference type="GO" id="GO:0009380">
    <property type="term" value="C:excinuclease repair complex"/>
    <property type="evidence" value="ECO:0007669"/>
    <property type="project" value="InterPro"/>
</dbReference>
<dbReference type="FunFam" id="3.40.1440.10:FF:000001">
    <property type="entry name" value="UvrABC system protein C"/>
    <property type="match status" value="1"/>
</dbReference>
<dbReference type="RefSeq" id="WP_126574294.1">
    <property type="nucleotide sequence ID" value="NZ_RXZH01000004.1"/>
</dbReference>
<sequence>MSQFDSASFLKTVTNQPGVYRMYNAEAVVIYVGKAKDLKKRLSSYFRSKVDSEKTRALVSNIDKIDVTVTHTETEALILEHNYIKQYLPKYNVLLRDDKSYPYIFVSGHKHPRLSMHRGSKKRKGEYFGPYPDSGAVRETLHLLQKIFPVRQCEDTVYGNRTRPCLMYQIGRCAAPCVSSVISDQEYSELVDLVRLFLQGKDQQVLSSLVEKMEQASQSLRFEEAAKFRDQIQAIRRVQEQQFVSEDSMDDMDVLGFAQENGIACIHILMIRQGKVLGSRSHFPKIPNSTTQQEVFYSFLSQYYLSHNEARTVPTRIILNSGLVEDTEPLESALTDIAGRKVQFHVNPTGTRGRYLKLSNTNALTAITTKINHKMTISQRFKELRELLNMDSITRMECFDISHTMGESTIASCVVFNQEGPVKQEYRRYNITGITGGDDYAAMGQALDRRYSKQLDVEKIPDIVFIDGGKGQLNRAHEIITQYWGDWPKRPRLIGIAKGVTRKPGLETLITTEGDEFNLPSDAPALHLMQHIRDESHNHAIAGHRAKRGKTRRTSALEGIEGVGPKRRQALLKYMGGLQELKRASVEEIAKVPGISVSLAENIYQALKQ</sequence>
<keyword evidence="7 13" id="KW-0742">SOS response</keyword>
<evidence type="ECO:0000256" key="7">
    <source>
        <dbReference type="ARBA" id="ARBA00023236"/>
    </source>
</evidence>
<dbReference type="SMART" id="SM00465">
    <property type="entry name" value="GIYc"/>
    <property type="match status" value="1"/>
</dbReference>
<proteinExistence type="inferred from homology"/>
<comment type="subcellular location">
    <subcellularLocation>
        <location evidence="1 13">Cytoplasm</location>
    </subcellularLocation>
</comment>
<dbReference type="InterPro" id="IPR038476">
    <property type="entry name" value="UvrC_RNase_H_dom_sf"/>
</dbReference>
<dbReference type="Gene3D" id="4.10.860.10">
    <property type="entry name" value="UVR domain"/>
    <property type="match status" value="1"/>
</dbReference>
<dbReference type="PROSITE" id="PS50165">
    <property type="entry name" value="UVRC"/>
    <property type="match status" value="1"/>
</dbReference>
<dbReference type="InterPro" id="IPR000305">
    <property type="entry name" value="GIY-YIG_endonuc"/>
</dbReference>
<dbReference type="HAMAP" id="MF_00203">
    <property type="entry name" value="UvrC"/>
    <property type="match status" value="1"/>
</dbReference>
<dbReference type="EMBL" id="RXZH01000004">
    <property type="protein sequence ID" value="RTZ15564.1"/>
    <property type="molecule type" value="Genomic_DNA"/>
</dbReference>
<evidence type="ECO:0000256" key="1">
    <source>
        <dbReference type="ARBA" id="ARBA00004496"/>
    </source>
</evidence>
<dbReference type="Pfam" id="PF14520">
    <property type="entry name" value="HHH_5"/>
    <property type="match status" value="1"/>
</dbReference>
<name>A0A3S0PN27_9VIBR</name>
<reference evidence="17 18" key="1">
    <citation type="submission" date="2018-12" db="EMBL/GenBank/DDBJ databases">
        <title>Vibrio sp. isolated from China Sea.</title>
        <authorList>
            <person name="Li Y."/>
        </authorList>
    </citation>
    <scope>NUCLEOTIDE SEQUENCE [LARGE SCALE GENOMIC DNA]</scope>
    <source>
        <strain evidence="17 18">BEI207</strain>
    </source>
</reference>
<dbReference type="InterPro" id="IPR001162">
    <property type="entry name" value="UvrC_RNase_H_dom"/>
</dbReference>
<organism evidence="17 18">
    <name type="scientific">Vibrio aquaticus</name>
    <dbReference type="NCBI Taxonomy" id="2496559"/>
    <lineage>
        <taxon>Bacteria</taxon>
        <taxon>Pseudomonadati</taxon>
        <taxon>Pseudomonadota</taxon>
        <taxon>Gammaproteobacteria</taxon>
        <taxon>Vibrionales</taxon>
        <taxon>Vibrionaceae</taxon>
        <taxon>Vibrio</taxon>
    </lineage>
</organism>
<evidence type="ECO:0000313" key="18">
    <source>
        <dbReference type="Proteomes" id="UP000268973"/>
    </source>
</evidence>
<dbReference type="Gene3D" id="3.40.1440.10">
    <property type="entry name" value="GIY-YIG endonuclease"/>
    <property type="match status" value="1"/>
</dbReference>
<dbReference type="InterPro" id="IPR001943">
    <property type="entry name" value="UVR_dom"/>
</dbReference>
<dbReference type="Proteomes" id="UP000268973">
    <property type="component" value="Unassembled WGS sequence"/>
</dbReference>
<dbReference type="SUPFAM" id="SSF82771">
    <property type="entry name" value="GIY-YIG endonuclease"/>
    <property type="match status" value="1"/>
</dbReference>
<evidence type="ECO:0000256" key="2">
    <source>
        <dbReference type="ARBA" id="ARBA00022490"/>
    </source>
</evidence>
<dbReference type="InterPro" id="IPR050066">
    <property type="entry name" value="UvrABC_protein_C"/>
</dbReference>
<dbReference type="Gene3D" id="1.10.150.20">
    <property type="entry name" value="5' to 3' exonuclease, C-terminal subdomain"/>
    <property type="match status" value="1"/>
</dbReference>
<dbReference type="PROSITE" id="PS50164">
    <property type="entry name" value="GIY_YIG"/>
    <property type="match status" value="1"/>
</dbReference>
<dbReference type="InterPro" id="IPR035901">
    <property type="entry name" value="GIY-YIG_endonuc_sf"/>
</dbReference>
<dbReference type="InterPro" id="IPR003583">
    <property type="entry name" value="Hlx-hairpin-Hlx_DNA-bd_motif"/>
</dbReference>
<dbReference type="Gene3D" id="3.30.420.340">
    <property type="entry name" value="UvrC, RNAse H endonuclease domain"/>
    <property type="match status" value="1"/>
</dbReference>
<accession>A0A3S0PN27</accession>
<dbReference type="SUPFAM" id="SSF47781">
    <property type="entry name" value="RuvA domain 2-like"/>
    <property type="match status" value="1"/>
</dbReference>
<evidence type="ECO:0000313" key="17">
    <source>
        <dbReference type="EMBL" id="RTZ15564.1"/>
    </source>
</evidence>
<protein>
    <recommendedName>
        <fullName evidence="11 13">UvrABC system protein C</fullName>
        <shortName evidence="13">Protein UvrC</shortName>
    </recommendedName>
    <alternativeName>
        <fullName evidence="12 13">Excinuclease ABC subunit C</fullName>
    </alternativeName>
</protein>
<dbReference type="FunFam" id="4.10.860.10:FF:000002">
    <property type="entry name" value="UvrABC system protein C"/>
    <property type="match status" value="1"/>
</dbReference>
<dbReference type="InterPro" id="IPR036876">
    <property type="entry name" value="UVR_dom_sf"/>
</dbReference>
<evidence type="ECO:0000256" key="12">
    <source>
        <dbReference type="ARBA" id="ARBA00077138"/>
    </source>
</evidence>
<comment type="function">
    <text evidence="8 13">The UvrABC repair system catalyzes the recognition and processing of DNA lesions. UvrC both incises the 5' and 3' sides of the lesion. The N-terminal half is responsible for the 3' incision and the C-terminal half is responsible for the 5' incision.</text>
</comment>
<dbReference type="FunFam" id="3.30.420.340:FF:000001">
    <property type="entry name" value="UvrABC system protein C"/>
    <property type="match status" value="1"/>
</dbReference>
<dbReference type="SMART" id="SM00278">
    <property type="entry name" value="HhH1"/>
    <property type="match status" value="2"/>
</dbReference>
<keyword evidence="6 13" id="KW-0234">DNA repair</keyword>
<evidence type="ECO:0000256" key="13">
    <source>
        <dbReference type="HAMAP-Rule" id="MF_00203"/>
    </source>
</evidence>
<dbReference type="InterPro" id="IPR047296">
    <property type="entry name" value="GIY-YIG_UvrC_Cho"/>
</dbReference>
<feature type="domain" description="UVR" evidence="14">
    <location>
        <begin position="203"/>
        <end position="238"/>
    </location>
</feature>
<comment type="similarity">
    <text evidence="9 13">Belongs to the UvrC family.</text>
</comment>
<evidence type="ECO:0000256" key="10">
    <source>
        <dbReference type="ARBA" id="ARBA00062841"/>
    </source>
</evidence>
<dbReference type="CDD" id="cd10434">
    <property type="entry name" value="GIY-YIG_UvrC_Cho"/>
    <property type="match status" value="1"/>
</dbReference>
<feature type="domain" description="GIY-YIG" evidence="15">
    <location>
        <begin position="15"/>
        <end position="93"/>
    </location>
</feature>
<dbReference type="Pfam" id="PF22920">
    <property type="entry name" value="UvrC_RNaseH"/>
    <property type="match status" value="1"/>
</dbReference>
<keyword evidence="2 13" id="KW-0963">Cytoplasm</keyword>
<dbReference type="GO" id="GO:0005737">
    <property type="term" value="C:cytoplasm"/>
    <property type="evidence" value="ECO:0007669"/>
    <property type="project" value="UniProtKB-SubCell"/>
</dbReference>
<keyword evidence="18" id="KW-1185">Reference proteome</keyword>
<dbReference type="NCBIfam" id="NF001824">
    <property type="entry name" value="PRK00558.1-5"/>
    <property type="match status" value="1"/>
</dbReference>
<evidence type="ECO:0000256" key="5">
    <source>
        <dbReference type="ARBA" id="ARBA00022881"/>
    </source>
</evidence>
<comment type="caution">
    <text evidence="17">The sequence shown here is derived from an EMBL/GenBank/DDBJ whole genome shotgun (WGS) entry which is preliminary data.</text>
</comment>
<evidence type="ECO:0000256" key="6">
    <source>
        <dbReference type="ARBA" id="ARBA00023204"/>
    </source>
</evidence>
<dbReference type="SUPFAM" id="SSF46600">
    <property type="entry name" value="C-terminal UvrC-binding domain of UvrB"/>
    <property type="match status" value="1"/>
</dbReference>
<dbReference type="InterPro" id="IPR010994">
    <property type="entry name" value="RuvA_2-like"/>
</dbReference>
<dbReference type="NCBIfam" id="TIGR00194">
    <property type="entry name" value="uvrC"/>
    <property type="match status" value="1"/>
</dbReference>
<dbReference type="OrthoDB" id="9804933at2"/>
<dbReference type="Pfam" id="PF08459">
    <property type="entry name" value="UvrC_RNaseH_dom"/>
    <property type="match status" value="1"/>
</dbReference>
<keyword evidence="4 13" id="KW-0228">DNA excision</keyword>
<keyword evidence="3 13" id="KW-0227">DNA damage</keyword>
<dbReference type="GO" id="GO:0003677">
    <property type="term" value="F:DNA binding"/>
    <property type="evidence" value="ECO:0007669"/>
    <property type="project" value="UniProtKB-UniRule"/>
</dbReference>
<evidence type="ECO:0000256" key="9">
    <source>
        <dbReference type="ARBA" id="ARBA00061531"/>
    </source>
</evidence>
<comment type="subunit">
    <text evidence="10 13">Interacts with UvrB in an incision complex.</text>
</comment>
<evidence type="ECO:0000256" key="4">
    <source>
        <dbReference type="ARBA" id="ARBA00022769"/>
    </source>
</evidence>
<dbReference type="PANTHER" id="PTHR30562">
    <property type="entry name" value="UVRC/OXIDOREDUCTASE"/>
    <property type="match status" value="1"/>
</dbReference>
<evidence type="ECO:0000256" key="3">
    <source>
        <dbReference type="ARBA" id="ARBA00022763"/>
    </source>
</evidence>
<dbReference type="GO" id="GO:0009432">
    <property type="term" value="P:SOS response"/>
    <property type="evidence" value="ECO:0007669"/>
    <property type="project" value="UniProtKB-UniRule"/>
</dbReference>
<evidence type="ECO:0000259" key="14">
    <source>
        <dbReference type="PROSITE" id="PS50151"/>
    </source>
</evidence>
<evidence type="ECO:0000259" key="15">
    <source>
        <dbReference type="PROSITE" id="PS50164"/>
    </source>
</evidence>
<dbReference type="PROSITE" id="PS50151">
    <property type="entry name" value="UVR"/>
    <property type="match status" value="1"/>
</dbReference>
<dbReference type="GO" id="GO:0009381">
    <property type="term" value="F:excinuclease ABC activity"/>
    <property type="evidence" value="ECO:0007669"/>
    <property type="project" value="UniProtKB-UniRule"/>
</dbReference>
<dbReference type="Pfam" id="PF02151">
    <property type="entry name" value="UVR"/>
    <property type="match status" value="1"/>
</dbReference>
<gene>
    <name evidence="13 17" type="primary">uvrC</name>
    <name evidence="17" type="ORF">EJ063_10815</name>
</gene>
<evidence type="ECO:0000259" key="16">
    <source>
        <dbReference type="PROSITE" id="PS50165"/>
    </source>
</evidence>
<dbReference type="FunFam" id="1.10.150.20:FF:000005">
    <property type="entry name" value="UvrABC system protein C"/>
    <property type="match status" value="1"/>
</dbReference>
<dbReference type="PANTHER" id="PTHR30562:SF1">
    <property type="entry name" value="UVRABC SYSTEM PROTEIN C"/>
    <property type="match status" value="1"/>
</dbReference>
<evidence type="ECO:0000256" key="11">
    <source>
        <dbReference type="ARBA" id="ARBA00067419"/>
    </source>
</evidence>
<dbReference type="Pfam" id="PF01541">
    <property type="entry name" value="GIY-YIG"/>
    <property type="match status" value="1"/>
</dbReference>
<evidence type="ECO:0000256" key="8">
    <source>
        <dbReference type="ARBA" id="ARBA00059452"/>
    </source>
</evidence>
<feature type="domain" description="UvrC family homology region profile" evidence="16">
    <location>
        <begin position="254"/>
        <end position="480"/>
    </location>
</feature>